<evidence type="ECO:0000256" key="9">
    <source>
        <dbReference type="PROSITE-ProRule" id="PRU00560"/>
    </source>
</evidence>
<comment type="caution">
    <text evidence="11">The sequence shown here is derived from an EMBL/GenBank/DDBJ whole genome shotgun (WGS) entry which is preliminary data.</text>
</comment>
<gene>
    <name evidence="11" type="ORF">Q9295_10450</name>
</gene>
<keyword evidence="1 9" id="KW-0547">Nucleotide-binding</keyword>
<dbReference type="Gene3D" id="3.30.65.10">
    <property type="entry name" value="Bacterial Topoisomerase I, domain 1"/>
    <property type="match status" value="1"/>
</dbReference>
<evidence type="ECO:0000256" key="7">
    <source>
        <dbReference type="ARBA" id="ARBA00034808"/>
    </source>
</evidence>
<feature type="binding site" evidence="9">
    <location>
        <begin position="149"/>
        <end position="156"/>
    </location>
    <ligand>
        <name>ATP</name>
        <dbReference type="ChEBI" id="CHEBI:30616"/>
    </ligand>
</feature>
<accession>A0ABU0VYJ1</accession>
<feature type="domain" description="UvrD-like helicase ATP-binding" evidence="10">
    <location>
        <begin position="128"/>
        <end position="601"/>
    </location>
</feature>
<dbReference type="PANTHER" id="PTHR11070:SF63">
    <property type="entry name" value="DNA HELICASE IV"/>
    <property type="match status" value="1"/>
</dbReference>
<organism evidence="11 12">
    <name type="scientific">Pseudogemmobacter lacusdianii</name>
    <dbReference type="NCBI Taxonomy" id="3069608"/>
    <lineage>
        <taxon>Bacteria</taxon>
        <taxon>Pseudomonadati</taxon>
        <taxon>Pseudomonadota</taxon>
        <taxon>Alphaproteobacteria</taxon>
        <taxon>Rhodobacterales</taxon>
        <taxon>Paracoccaceae</taxon>
        <taxon>Pseudogemmobacter</taxon>
    </lineage>
</organism>
<dbReference type="PROSITE" id="PS51198">
    <property type="entry name" value="UVRD_HELICASE_ATP_BIND"/>
    <property type="match status" value="1"/>
</dbReference>
<dbReference type="Pfam" id="PF13361">
    <property type="entry name" value="UvrD_C"/>
    <property type="match status" value="1"/>
</dbReference>
<proteinExistence type="predicted"/>
<evidence type="ECO:0000313" key="11">
    <source>
        <dbReference type="EMBL" id="MDQ2066797.1"/>
    </source>
</evidence>
<dbReference type="SUPFAM" id="SSF52540">
    <property type="entry name" value="P-loop containing nucleoside triphosphate hydrolases"/>
    <property type="match status" value="1"/>
</dbReference>
<comment type="catalytic activity">
    <reaction evidence="8">
        <text>ATP + H2O = ADP + phosphate + H(+)</text>
        <dbReference type="Rhea" id="RHEA:13065"/>
        <dbReference type="ChEBI" id="CHEBI:15377"/>
        <dbReference type="ChEBI" id="CHEBI:15378"/>
        <dbReference type="ChEBI" id="CHEBI:30616"/>
        <dbReference type="ChEBI" id="CHEBI:43474"/>
        <dbReference type="ChEBI" id="CHEBI:456216"/>
        <dbReference type="EC" id="5.6.2.4"/>
    </reaction>
</comment>
<dbReference type="InterPro" id="IPR027417">
    <property type="entry name" value="P-loop_NTPase"/>
</dbReference>
<evidence type="ECO:0000256" key="4">
    <source>
        <dbReference type="ARBA" id="ARBA00022840"/>
    </source>
</evidence>
<reference evidence="11 12" key="1">
    <citation type="submission" date="2023-08" db="EMBL/GenBank/DDBJ databases">
        <title>Characterization of two Paracoccaceae strains isolated from Phycosphere and proposal of Xinfangfangia lacusdiani sp. nov.</title>
        <authorList>
            <person name="Deng Y."/>
            <person name="Zhang Y.Q."/>
        </authorList>
    </citation>
    <scope>NUCLEOTIDE SEQUENCE [LARGE SCALE GENOMIC DNA]</scope>
    <source>
        <strain evidence="11 12">CPCC 101601</strain>
    </source>
</reference>
<dbReference type="EC" id="5.6.2.4" evidence="7"/>
<dbReference type="InterPro" id="IPR014016">
    <property type="entry name" value="UvrD-like_ATP-bd"/>
</dbReference>
<evidence type="ECO:0000313" key="12">
    <source>
        <dbReference type="Proteomes" id="UP001239680"/>
    </source>
</evidence>
<keyword evidence="12" id="KW-1185">Reference proteome</keyword>
<dbReference type="Gene3D" id="3.40.91.30">
    <property type="match status" value="1"/>
</dbReference>
<evidence type="ECO:0000256" key="2">
    <source>
        <dbReference type="ARBA" id="ARBA00022801"/>
    </source>
</evidence>
<keyword evidence="4 9" id="KW-0067">ATP-binding</keyword>
<protein>
    <recommendedName>
        <fullName evidence="7">DNA 3'-5' helicase</fullName>
        <ecNumber evidence="7">5.6.2.4</ecNumber>
    </recommendedName>
</protein>
<evidence type="ECO:0000259" key="10">
    <source>
        <dbReference type="PROSITE" id="PS51198"/>
    </source>
</evidence>
<evidence type="ECO:0000256" key="1">
    <source>
        <dbReference type="ARBA" id="ARBA00022741"/>
    </source>
</evidence>
<sequence>MLHGAKTALARDFIYEVEKSWRSYNQGKLANEENSINALLLQLQRLDAPQTYPSACVIGAVLQEASRLEDELLSRLPEDAIGQEQNQRLAPIRSFAAHPAELRERAIERFVTVELERWKEFFDTVESKPLTPEQRLSIVVDEDATLVLAGAGSGKTSVITAKAAYLLRAGIRPAEEILLLAFAKDAAKEMSERIEARCGMPIEARTFHALAYDIIGSVEGAKPPLAAHATDDTAFLDLIRQILRDLMAKVAEVAGALISWFAEFLVEQKDDWDYKTKHEYYKQLEKLDLRTLQGEQVKSREELSIANWLYQNGIAYEYEPDYENKVATGGRRSYTPDFRLTDSGVYLEHFGVRRERGPDGTERLVTAPFVNREEYLEGMEWKRQLHQVQGTILIETFSYEQKEGRLLEALQEKLAPYITIKPRPAAEIFDRVVELGQADAFTRMLGTFLRQFKSGGYSVAQCLEKSQILKLGKRAQAFLKLFEPVYTEYQRRLGDRIDFEDMILRAAHYAEQGRYQSPFRHILVDEFQDISQSRARLIKALKAQHKDARIFAVGDDWQSIYRFAGSDIHIMRNFGRGFGGTFGTQSGVHRSVDLGRTFRSVDKIALAARAFVLKNPAQIVKTVVPAGVAPRPAIQIAWTRKGGDEAALSGVLQRLGDLPAPEGRKTSVLLLGRYRFVDPGLYQLQKRFSQLTLSFKTIHASKGLEADHVVLLKADAGRVGFPSEIADDPLLSLVSPEGEPFENAEERRVMYVAMTRARSTLTIIASEARPSAFVQELLADPFYDLETSASKEGKVETCAECSGRMLPDRSKEGGLYYRCEHVAHCGNILPACPSCGSGLPIRDSRHNRCSACAVEQPACTSCNGGWLVKRDGKFGAFYSCTRFPVCSGKAKLKEIEEPISGLETRKHLPRRG</sequence>
<dbReference type="InterPro" id="IPR013498">
    <property type="entry name" value="Topo_IA_Znf"/>
</dbReference>
<keyword evidence="3 9" id="KW-0347">Helicase</keyword>
<dbReference type="InterPro" id="IPR000212">
    <property type="entry name" value="DNA_helicase_UvrD/REP"/>
</dbReference>
<dbReference type="EMBL" id="JAVDBT010000008">
    <property type="protein sequence ID" value="MDQ2066797.1"/>
    <property type="molecule type" value="Genomic_DNA"/>
</dbReference>
<dbReference type="Proteomes" id="UP001239680">
    <property type="component" value="Unassembled WGS sequence"/>
</dbReference>
<evidence type="ECO:0000256" key="3">
    <source>
        <dbReference type="ARBA" id="ARBA00022806"/>
    </source>
</evidence>
<dbReference type="Pfam" id="PF01396">
    <property type="entry name" value="Zn_ribbon_Top1"/>
    <property type="match status" value="3"/>
</dbReference>
<comment type="catalytic activity">
    <reaction evidence="6">
        <text>Couples ATP hydrolysis with the unwinding of duplex DNA by translocating in the 3'-5' direction.</text>
        <dbReference type="EC" id="5.6.2.4"/>
    </reaction>
</comment>
<dbReference type="Gene3D" id="3.40.50.300">
    <property type="entry name" value="P-loop containing nucleotide triphosphate hydrolases"/>
    <property type="match status" value="3"/>
</dbReference>
<dbReference type="InterPro" id="IPR014017">
    <property type="entry name" value="DNA_helicase_UvrD-like_C"/>
</dbReference>
<name>A0ABU0VYJ1_9RHOB</name>
<evidence type="ECO:0000256" key="5">
    <source>
        <dbReference type="ARBA" id="ARBA00023235"/>
    </source>
</evidence>
<evidence type="ECO:0000256" key="6">
    <source>
        <dbReference type="ARBA" id="ARBA00034617"/>
    </source>
</evidence>
<dbReference type="Pfam" id="PF00580">
    <property type="entry name" value="UvrD-helicase"/>
    <property type="match status" value="1"/>
</dbReference>
<keyword evidence="5" id="KW-0413">Isomerase</keyword>
<keyword evidence="2 9" id="KW-0378">Hydrolase</keyword>
<dbReference type="PANTHER" id="PTHR11070">
    <property type="entry name" value="UVRD / RECB / PCRA DNA HELICASE FAMILY MEMBER"/>
    <property type="match status" value="1"/>
</dbReference>
<evidence type="ECO:0000256" key="8">
    <source>
        <dbReference type="ARBA" id="ARBA00048988"/>
    </source>
</evidence>